<protein>
    <recommendedName>
        <fullName evidence="4">Peptidase MA-like domain-containing protein</fullName>
    </recommendedName>
</protein>
<reference evidence="2 3" key="1">
    <citation type="submission" date="2020-03" db="EMBL/GenBank/DDBJ databases">
        <title>Whole genome shotgun sequence of Phytohabitans suffuscus NBRC 105367.</title>
        <authorList>
            <person name="Komaki H."/>
            <person name="Tamura T."/>
        </authorList>
    </citation>
    <scope>NUCLEOTIDE SEQUENCE [LARGE SCALE GENOMIC DNA]</scope>
    <source>
        <strain evidence="2 3">NBRC 105367</strain>
    </source>
</reference>
<dbReference type="RefSeq" id="WP_173157099.1">
    <property type="nucleotide sequence ID" value="NZ_AP022871.1"/>
</dbReference>
<evidence type="ECO:0000313" key="3">
    <source>
        <dbReference type="Proteomes" id="UP000503011"/>
    </source>
</evidence>
<evidence type="ECO:0000256" key="1">
    <source>
        <dbReference type="SAM" id="Phobius"/>
    </source>
</evidence>
<gene>
    <name evidence="2" type="ORF">Psuf_027680</name>
</gene>
<keyword evidence="3" id="KW-1185">Reference proteome</keyword>
<accession>A0A6F8YH51</accession>
<dbReference type="Proteomes" id="UP000503011">
    <property type="component" value="Chromosome"/>
</dbReference>
<organism evidence="2 3">
    <name type="scientific">Phytohabitans suffuscus</name>
    <dbReference type="NCBI Taxonomy" id="624315"/>
    <lineage>
        <taxon>Bacteria</taxon>
        <taxon>Bacillati</taxon>
        <taxon>Actinomycetota</taxon>
        <taxon>Actinomycetes</taxon>
        <taxon>Micromonosporales</taxon>
        <taxon>Micromonosporaceae</taxon>
    </lineage>
</organism>
<dbReference type="EMBL" id="AP022871">
    <property type="protein sequence ID" value="BCB85455.1"/>
    <property type="molecule type" value="Genomic_DNA"/>
</dbReference>
<evidence type="ECO:0000313" key="2">
    <source>
        <dbReference type="EMBL" id="BCB85455.1"/>
    </source>
</evidence>
<proteinExistence type="predicted"/>
<keyword evidence="1" id="KW-0472">Membrane</keyword>
<reference evidence="2 3" key="2">
    <citation type="submission" date="2020-03" db="EMBL/GenBank/DDBJ databases">
        <authorList>
            <person name="Ichikawa N."/>
            <person name="Kimura A."/>
            <person name="Kitahashi Y."/>
            <person name="Uohara A."/>
        </authorList>
    </citation>
    <scope>NUCLEOTIDE SEQUENCE [LARGE SCALE GENOMIC DNA]</scope>
    <source>
        <strain evidence="2 3">NBRC 105367</strain>
    </source>
</reference>
<dbReference type="KEGG" id="psuu:Psuf_027680"/>
<keyword evidence="1" id="KW-0812">Transmembrane</keyword>
<evidence type="ECO:0008006" key="4">
    <source>
        <dbReference type="Google" id="ProtNLM"/>
    </source>
</evidence>
<name>A0A6F8YH51_9ACTN</name>
<feature type="transmembrane region" description="Helical" evidence="1">
    <location>
        <begin position="12"/>
        <end position="35"/>
    </location>
</feature>
<dbReference type="PROSITE" id="PS51257">
    <property type="entry name" value="PROKAR_LIPOPROTEIN"/>
    <property type="match status" value="1"/>
</dbReference>
<keyword evidence="1" id="KW-1133">Transmembrane helix</keyword>
<sequence length="427" mass="46541">MTDLPRPRRWPLWLVLGVVAMVLSCAAPLIVILTLRDHGSGAAASASPVAVESPEPGDPEQVTQLWLRERIAEVLTQQAGALLRGDERGFLAVAEPKSAAVASLRRQFRSLRALKVTTWQVRITDIPERAGSRWRVVVTYEHCFVDPGCLTGPVSIETTWADRGGVPRMVALSPSASAQDGPRPWEASDLVVAVGKRAVVATTAKQKGRLAEVLREAERAAEVADRYAVDGTPPRHYQIYYAGEAEWRRWYGGDRPEWTAGYAVPVGGGHFDVVLNGKDLHSSVLDDLLRHEMTHAASLPGGGYRTGDNWWLVEGVADLAAAGGRPVSRYESLDDVKRLVSGGWNGPLSAAEPGERAMDWQVSAAYGVGYLAVRHLVDRFGEQAMLAFFKAVVHERESPDEASTEIFGEPWQSLQDDCVSYVRSAAS</sequence>
<dbReference type="AlphaFoldDB" id="A0A6F8YH51"/>